<dbReference type="Pfam" id="PF08843">
    <property type="entry name" value="AbiEii"/>
    <property type="match status" value="1"/>
</dbReference>
<name>G9WS36_9FIRM</name>
<dbReference type="Gene3D" id="3.10.450.620">
    <property type="entry name" value="JHP933, nucleotidyltransferase-like core domain"/>
    <property type="match status" value="1"/>
</dbReference>
<gene>
    <name evidence="1" type="ORF">HMPREF9624_01902</name>
</gene>
<sequence>MNTVIEEMLKSYQVDNIYDRKNAMKEIMQEIVLCGLSRAGFFKEAAFYGGTALRIFYGLDRFSEDLDFSLEQINLDFDLCSYFPVLEKEVKTFGLNVEIQEKEKTKDSNIRSAFLKGNTKEHLLLFYADERLVGTVDKNEVVKIKFEVDTNPPAFATYEHKYRLLPVPYEIRLYDMPSLFAGKIHAVICRGWQSRIKGRDLYDYIFYLSKAVTVNQKHLRARLIDSGYISENQECTLEEIKTMLKNRFDSIDFLQARKDVEPFIRDTSVLDIWSSDFFKQITEGLKVL</sequence>
<dbReference type="InterPro" id="IPR014942">
    <property type="entry name" value="AbiEii"/>
</dbReference>
<evidence type="ECO:0000313" key="1">
    <source>
        <dbReference type="EMBL" id="EHL14126.1"/>
    </source>
</evidence>
<proteinExistence type="predicted"/>
<keyword evidence="2" id="KW-1185">Reference proteome</keyword>
<evidence type="ECO:0000313" key="2">
    <source>
        <dbReference type="Proteomes" id="UP000003527"/>
    </source>
</evidence>
<dbReference type="RefSeq" id="WP_009537577.1">
    <property type="nucleotide sequence ID" value="NZ_JH414506.1"/>
</dbReference>
<dbReference type="HOGENOM" id="CLU_074798_0_0_9"/>
<organism evidence="1 2">
    <name type="scientific">Oribacterium asaccharolyticum ACB7</name>
    <dbReference type="NCBI Taxonomy" id="796944"/>
    <lineage>
        <taxon>Bacteria</taxon>
        <taxon>Bacillati</taxon>
        <taxon>Bacillota</taxon>
        <taxon>Clostridia</taxon>
        <taxon>Lachnospirales</taxon>
        <taxon>Lachnospiraceae</taxon>
        <taxon>Oribacterium</taxon>
    </lineage>
</organism>
<comment type="caution">
    <text evidence="1">The sequence shown here is derived from an EMBL/GenBank/DDBJ whole genome shotgun (WGS) entry which is preliminary data.</text>
</comment>
<dbReference type="PATRIC" id="fig|796944.3.peg.417"/>
<dbReference type="Proteomes" id="UP000003527">
    <property type="component" value="Unassembled WGS sequence"/>
</dbReference>
<evidence type="ECO:0008006" key="3">
    <source>
        <dbReference type="Google" id="ProtNLM"/>
    </source>
</evidence>
<dbReference type="EMBL" id="AFZD01000004">
    <property type="protein sequence ID" value="EHL14126.1"/>
    <property type="molecule type" value="Genomic_DNA"/>
</dbReference>
<reference evidence="1 2" key="1">
    <citation type="submission" date="2011-08" db="EMBL/GenBank/DDBJ databases">
        <title>The Genome Sequence of Oribacterium sp. ACB7.</title>
        <authorList>
            <consortium name="The Broad Institute Genome Sequencing Platform"/>
            <person name="Earl A."/>
            <person name="Ward D."/>
            <person name="Feldgarden M."/>
            <person name="Gevers D."/>
            <person name="Sizova M."/>
            <person name="Hazen A."/>
            <person name="Epstein S."/>
            <person name="Young S.K."/>
            <person name="Zeng Q."/>
            <person name="Gargeya S."/>
            <person name="Fitzgerald M."/>
            <person name="Haas B."/>
            <person name="Abouelleil A."/>
            <person name="Alvarado L."/>
            <person name="Arachchi H.M."/>
            <person name="Berlin A."/>
            <person name="Brown A."/>
            <person name="Chapman S.B."/>
            <person name="Chen Z."/>
            <person name="Dunbar C."/>
            <person name="Freedman E."/>
            <person name="Gearin G."/>
            <person name="Gellesch M."/>
            <person name="Goldberg J."/>
            <person name="Griggs A."/>
            <person name="Gujja S."/>
            <person name="Heiman D."/>
            <person name="Howarth C."/>
            <person name="Larson L."/>
            <person name="Lui A."/>
            <person name="MacDonald P.J.P."/>
            <person name="Montmayeur A."/>
            <person name="Murphy C."/>
            <person name="Neiman D."/>
            <person name="Pearson M."/>
            <person name="Priest M."/>
            <person name="Roberts A."/>
            <person name="Saif S."/>
            <person name="Shea T."/>
            <person name="Shenoy N."/>
            <person name="Sisk P."/>
            <person name="Stolte C."/>
            <person name="Sykes S."/>
            <person name="Wortman J."/>
            <person name="Nusbaum C."/>
            <person name="Birren B."/>
        </authorList>
    </citation>
    <scope>NUCLEOTIDE SEQUENCE [LARGE SCALE GENOMIC DNA]</scope>
    <source>
        <strain evidence="1 2">ACB7</strain>
    </source>
</reference>
<accession>G9WS36</accession>
<protein>
    <recommendedName>
        <fullName evidence="3">Nucleotidyl transferase AbiEii/AbiGii toxin family protein</fullName>
    </recommendedName>
</protein>
<dbReference type="AlphaFoldDB" id="G9WS36"/>